<comment type="catalytic activity">
    <reaction evidence="13">
        <text>fluoride(in) = fluoride(out)</text>
        <dbReference type="Rhea" id="RHEA:76159"/>
        <dbReference type="ChEBI" id="CHEBI:17051"/>
    </reaction>
    <physiologicalReaction direction="left-to-right" evidence="13">
        <dbReference type="Rhea" id="RHEA:76160"/>
    </physiologicalReaction>
</comment>
<evidence type="ECO:0000256" key="4">
    <source>
        <dbReference type="ARBA" id="ARBA00022519"/>
    </source>
</evidence>
<feature type="transmembrane region" description="Helical" evidence="14">
    <location>
        <begin position="65"/>
        <end position="84"/>
    </location>
</feature>
<evidence type="ECO:0000256" key="1">
    <source>
        <dbReference type="ARBA" id="ARBA00004651"/>
    </source>
</evidence>
<dbReference type="InterPro" id="IPR003691">
    <property type="entry name" value="FluC"/>
</dbReference>
<keyword evidence="8 14" id="KW-0915">Sodium</keyword>
<dbReference type="Proteomes" id="UP000197424">
    <property type="component" value="Chromosome"/>
</dbReference>
<feature type="transmembrane region" description="Helical" evidence="14">
    <location>
        <begin position="6"/>
        <end position="23"/>
    </location>
</feature>
<dbReference type="PANTHER" id="PTHR28259:SF18">
    <property type="entry name" value="FLUORIDE-SPECIFIC ION CHANNEL FLUC"/>
    <property type="match status" value="1"/>
</dbReference>
<comment type="activity regulation">
    <text evidence="14">Na(+) is not transported, but it plays an essential structural role and its presence is essential for fluoride channel function.</text>
</comment>
<evidence type="ECO:0000313" key="16">
    <source>
        <dbReference type="EMBL" id="MCG9026921.1"/>
    </source>
</evidence>
<keyword evidence="6 14" id="KW-0479">Metal-binding</keyword>
<dbReference type="HAMAP" id="MF_00454">
    <property type="entry name" value="FluC"/>
    <property type="match status" value="1"/>
</dbReference>
<reference evidence="17" key="2">
    <citation type="submission" date="2017-06" db="EMBL/GenBank/DDBJ databases">
        <title>Whole genome sequence of Laribacter hongkongensis LHGZ1.</title>
        <authorList>
            <person name="Chen D."/>
            <person name="Wu H."/>
            <person name="Chen J."/>
        </authorList>
    </citation>
    <scope>NUCLEOTIDE SEQUENCE [LARGE SCALE GENOMIC DNA]</scope>
    <source>
        <strain evidence="17">LHGZ1</strain>
    </source>
</reference>
<evidence type="ECO:0000256" key="7">
    <source>
        <dbReference type="ARBA" id="ARBA00022989"/>
    </source>
</evidence>
<reference evidence="15" key="1">
    <citation type="journal article" date="2017" name="J. Antimicrob. Chemother.">
        <title>Emergence and genomic analysis of MDR Laribacter hongkongensis strain HLGZ1 from Guangzhou, China.</title>
        <authorList>
            <person name="Wu H.K."/>
            <person name="Chen J.H."/>
            <person name="Yang L."/>
            <person name="Li A.R."/>
            <person name="Su D.H."/>
            <person name="Lin Y.P."/>
            <person name="Chen D.Q."/>
        </authorList>
    </citation>
    <scope>NUCLEOTIDE SEQUENCE</scope>
    <source>
        <strain evidence="15">HLGZ1</strain>
    </source>
</reference>
<evidence type="ECO:0000256" key="14">
    <source>
        <dbReference type="HAMAP-Rule" id="MF_00454"/>
    </source>
</evidence>
<comment type="subcellular location">
    <subcellularLocation>
        <location evidence="1 14">Cell membrane</location>
        <topology evidence="1 14">Multi-pass membrane protein</topology>
    </subcellularLocation>
</comment>
<proteinExistence type="inferred from homology"/>
<keyword evidence="7 14" id="KW-1133">Transmembrane helix</keyword>
<evidence type="ECO:0000313" key="18">
    <source>
        <dbReference type="Proteomes" id="UP001200247"/>
    </source>
</evidence>
<evidence type="ECO:0000256" key="6">
    <source>
        <dbReference type="ARBA" id="ARBA00022723"/>
    </source>
</evidence>
<keyword evidence="9 14" id="KW-0406">Ion transport</keyword>
<evidence type="ECO:0000256" key="2">
    <source>
        <dbReference type="ARBA" id="ARBA00022448"/>
    </source>
</evidence>
<keyword evidence="2 14" id="KW-0813">Transport</keyword>
<evidence type="ECO:0000256" key="5">
    <source>
        <dbReference type="ARBA" id="ARBA00022692"/>
    </source>
</evidence>
<accession>A0A248LH60</accession>
<dbReference type="PANTHER" id="PTHR28259">
    <property type="entry name" value="FLUORIDE EXPORT PROTEIN 1-RELATED"/>
    <property type="match status" value="1"/>
</dbReference>
<keyword evidence="4" id="KW-0997">Cell inner membrane</keyword>
<keyword evidence="10 14" id="KW-0472">Membrane</keyword>
<keyword evidence="3 14" id="KW-1003">Cell membrane</keyword>
<evidence type="ECO:0000256" key="9">
    <source>
        <dbReference type="ARBA" id="ARBA00023065"/>
    </source>
</evidence>
<dbReference type="GO" id="GO:0005886">
    <property type="term" value="C:plasma membrane"/>
    <property type="evidence" value="ECO:0007669"/>
    <property type="project" value="UniProtKB-SubCell"/>
</dbReference>
<gene>
    <name evidence="14 15" type="primary">crcB</name>
    <name evidence="14" type="synonym">fluC</name>
    <name evidence="16" type="ORF">LH440_13620</name>
    <name evidence="15" type="ORF">LHGZ1_1151</name>
</gene>
<feature type="binding site" evidence="14">
    <location>
        <position position="79"/>
    </location>
    <ligand>
        <name>Na(+)</name>
        <dbReference type="ChEBI" id="CHEBI:29101"/>
        <note>structural</note>
    </ligand>
</feature>
<dbReference type="EMBL" id="JAJAXM010000031">
    <property type="protein sequence ID" value="MCG9026921.1"/>
    <property type="molecule type" value="Genomic_DNA"/>
</dbReference>
<dbReference type="Proteomes" id="UP001200247">
    <property type="component" value="Unassembled WGS sequence"/>
</dbReference>
<keyword evidence="5 14" id="KW-0812">Transmembrane</keyword>
<evidence type="ECO:0000256" key="3">
    <source>
        <dbReference type="ARBA" id="ARBA00022475"/>
    </source>
</evidence>
<name>A0A248LH60_9NEIS</name>
<dbReference type="OMA" id="LNINWIN"/>
<dbReference type="GeneID" id="75109206"/>
<evidence type="ECO:0000313" key="15">
    <source>
        <dbReference type="EMBL" id="ASJ23982.1"/>
    </source>
</evidence>
<dbReference type="GO" id="GO:0062054">
    <property type="term" value="F:fluoride channel activity"/>
    <property type="evidence" value="ECO:0007669"/>
    <property type="project" value="UniProtKB-UniRule"/>
</dbReference>
<evidence type="ECO:0000256" key="13">
    <source>
        <dbReference type="ARBA" id="ARBA00035585"/>
    </source>
</evidence>
<dbReference type="GO" id="GO:0140114">
    <property type="term" value="P:cellular detoxification of fluoride"/>
    <property type="evidence" value="ECO:0007669"/>
    <property type="project" value="UniProtKB-UniRule"/>
</dbReference>
<feature type="transmembrane region" description="Helical" evidence="14">
    <location>
        <begin position="35"/>
        <end position="59"/>
    </location>
</feature>
<dbReference type="GO" id="GO:0046872">
    <property type="term" value="F:metal ion binding"/>
    <property type="evidence" value="ECO:0007669"/>
    <property type="project" value="UniProtKB-KW"/>
</dbReference>
<dbReference type="AlphaFoldDB" id="A0A248LH60"/>
<dbReference type="RefSeq" id="WP_012696520.1">
    <property type="nucleotide sequence ID" value="NZ_CP022115.1"/>
</dbReference>
<comment type="similarity">
    <text evidence="12 14">Belongs to the fluoride channel Fluc/FEX (TC 1.A.43) family.</text>
</comment>
<organism evidence="15 17">
    <name type="scientific">Laribacter hongkongensis</name>
    <dbReference type="NCBI Taxonomy" id="168471"/>
    <lineage>
        <taxon>Bacteria</taxon>
        <taxon>Pseudomonadati</taxon>
        <taxon>Pseudomonadota</taxon>
        <taxon>Betaproteobacteria</taxon>
        <taxon>Neisseriales</taxon>
        <taxon>Aquaspirillaceae</taxon>
        <taxon>Laribacter</taxon>
    </lineage>
</organism>
<evidence type="ECO:0000256" key="10">
    <source>
        <dbReference type="ARBA" id="ARBA00023136"/>
    </source>
</evidence>
<sequence length="129" mass="13428">MNALDVMWIGIGGGAGSLLRWYVGIKVGERYHGAFPMGTFLINVTGAFVIAYLSVLFGVDWRDRFGSGINAGVLTGVLGGYTTFSSMQLDAAKLADSGRGKLATGYLLLSTVAGLAAAVFGAWLAMLQG</sequence>
<dbReference type="Pfam" id="PF02537">
    <property type="entry name" value="CRCB"/>
    <property type="match status" value="1"/>
</dbReference>
<comment type="function">
    <text evidence="14">Fluoride-specific ion channel. Important for reducing fluoride concentration in the cell, thus reducing its toxicity.</text>
</comment>
<evidence type="ECO:0000256" key="12">
    <source>
        <dbReference type="ARBA" id="ARBA00035120"/>
    </source>
</evidence>
<keyword evidence="11 14" id="KW-0407">Ion channel</keyword>
<dbReference type="OrthoDB" id="9806299at2"/>
<evidence type="ECO:0000256" key="8">
    <source>
        <dbReference type="ARBA" id="ARBA00023053"/>
    </source>
</evidence>
<feature type="binding site" evidence="14">
    <location>
        <position position="82"/>
    </location>
    <ligand>
        <name>Na(+)</name>
        <dbReference type="ChEBI" id="CHEBI:29101"/>
        <note>structural</note>
    </ligand>
</feature>
<feature type="transmembrane region" description="Helical" evidence="14">
    <location>
        <begin position="105"/>
        <end position="126"/>
    </location>
</feature>
<protein>
    <recommendedName>
        <fullName evidence="14">Fluoride-specific ion channel FluC</fullName>
    </recommendedName>
</protein>
<reference evidence="15" key="3">
    <citation type="submission" date="2017-06" db="EMBL/GenBank/DDBJ databases">
        <authorList>
            <person name="Kim H.J."/>
            <person name="Triplett B.A."/>
        </authorList>
    </citation>
    <scope>NUCLEOTIDE SEQUENCE</scope>
    <source>
        <strain evidence="15">HLGZ1</strain>
    </source>
</reference>
<reference evidence="16 18" key="4">
    <citation type="submission" date="2021-10" db="EMBL/GenBank/DDBJ databases">
        <title>Whole-genome sequencing analysis of Laribacter hongkongensis: virulence gene profiles, carbohydrate-active enzyme prediction, and antimicrobial resistance characterization.</title>
        <authorList>
            <person name="Yuan P."/>
            <person name="Zhan Y."/>
            <person name="Chen D."/>
        </authorList>
    </citation>
    <scope>NUCLEOTIDE SEQUENCE [LARGE SCALE GENOMIC DNA]</scope>
    <source>
        <strain evidence="16 18">W67</strain>
    </source>
</reference>
<evidence type="ECO:0000313" key="17">
    <source>
        <dbReference type="Proteomes" id="UP000197424"/>
    </source>
</evidence>
<dbReference type="EMBL" id="CP022115">
    <property type="protein sequence ID" value="ASJ23982.1"/>
    <property type="molecule type" value="Genomic_DNA"/>
</dbReference>
<evidence type="ECO:0000256" key="11">
    <source>
        <dbReference type="ARBA" id="ARBA00023303"/>
    </source>
</evidence>